<comment type="subcellular location">
    <subcellularLocation>
        <location evidence="1">Cell membrane</location>
        <topology evidence="1">Multi-pass membrane protein</topology>
    </subcellularLocation>
</comment>
<keyword evidence="3 11" id="KW-0645">Protease</keyword>
<keyword evidence="10" id="KW-0472">Membrane</keyword>
<evidence type="ECO:0000256" key="7">
    <source>
        <dbReference type="ARBA" id="ARBA00022833"/>
    </source>
</evidence>
<dbReference type="PANTHER" id="PTHR43221:SF1">
    <property type="entry name" value="PROTEASE HTPX"/>
    <property type="match status" value="1"/>
</dbReference>
<keyword evidence="9 11" id="KW-0482">Metalloprotease</keyword>
<dbReference type="Proteomes" id="UP000315540">
    <property type="component" value="Unassembled WGS sequence"/>
</dbReference>
<accession>A0A504IXU0</accession>
<dbReference type="PANTHER" id="PTHR43221">
    <property type="entry name" value="PROTEASE HTPX"/>
    <property type="match status" value="1"/>
</dbReference>
<organism evidence="13 14">
    <name type="scientific">Aquimarina algicola</name>
    <dbReference type="NCBI Taxonomy" id="2589995"/>
    <lineage>
        <taxon>Bacteria</taxon>
        <taxon>Pseudomonadati</taxon>
        <taxon>Bacteroidota</taxon>
        <taxon>Flavobacteriia</taxon>
        <taxon>Flavobacteriales</taxon>
        <taxon>Flavobacteriaceae</taxon>
        <taxon>Aquimarina</taxon>
    </lineage>
</organism>
<dbReference type="GO" id="GO:0005886">
    <property type="term" value="C:plasma membrane"/>
    <property type="evidence" value="ECO:0007669"/>
    <property type="project" value="UniProtKB-SubCell"/>
</dbReference>
<name>A0A504IXU0_9FLAO</name>
<keyword evidence="6 11" id="KW-0378">Hydrolase</keyword>
<comment type="caution">
    <text evidence="13">The sequence shown here is derived from an EMBL/GenBank/DDBJ whole genome shotgun (WGS) entry which is preliminary data.</text>
</comment>
<dbReference type="AlphaFoldDB" id="A0A504IXU0"/>
<dbReference type="GO" id="GO:0004222">
    <property type="term" value="F:metalloendopeptidase activity"/>
    <property type="evidence" value="ECO:0007669"/>
    <property type="project" value="InterPro"/>
</dbReference>
<comment type="cofactor">
    <cofactor evidence="11">
        <name>Zn(2+)</name>
        <dbReference type="ChEBI" id="CHEBI:29105"/>
    </cofactor>
    <text evidence="11">Binds 1 zinc ion per subunit.</text>
</comment>
<keyword evidence="5" id="KW-0479">Metal-binding</keyword>
<dbReference type="Pfam" id="PF01435">
    <property type="entry name" value="Peptidase_M48"/>
    <property type="match status" value="1"/>
</dbReference>
<dbReference type="EMBL" id="VFWZ01000008">
    <property type="protein sequence ID" value="TPN82874.1"/>
    <property type="molecule type" value="Genomic_DNA"/>
</dbReference>
<dbReference type="InterPro" id="IPR050083">
    <property type="entry name" value="HtpX_protease"/>
</dbReference>
<evidence type="ECO:0000256" key="11">
    <source>
        <dbReference type="RuleBase" id="RU003983"/>
    </source>
</evidence>
<keyword evidence="2" id="KW-1003">Cell membrane</keyword>
<protein>
    <submittedName>
        <fullName evidence="13">Peptidase M48</fullName>
    </submittedName>
</protein>
<evidence type="ECO:0000313" key="14">
    <source>
        <dbReference type="Proteomes" id="UP000315540"/>
    </source>
</evidence>
<reference evidence="13 14" key="1">
    <citation type="submission" date="2019-06" db="EMBL/GenBank/DDBJ databases">
        <authorList>
            <person name="Meng X."/>
        </authorList>
    </citation>
    <scope>NUCLEOTIDE SEQUENCE [LARGE SCALE GENOMIC DNA]</scope>
    <source>
        <strain evidence="13 14">M625</strain>
    </source>
</reference>
<evidence type="ECO:0000256" key="1">
    <source>
        <dbReference type="ARBA" id="ARBA00004651"/>
    </source>
</evidence>
<dbReference type="Gene3D" id="3.30.2010.10">
    <property type="entry name" value="Metalloproteases ('zincins'), catalytic domain"/>
    <property type="match status" value="1"/>
</dbReference>
<evidence type="ECO:0000313" key="13">
    <source>
        <dbReference type="EMBL" id="TPN82874.1"/>
    </source>
</evidence>
<dbReference type="InterPro" id="IPR001915">
    <property type="entry name" value="Peptidase_M48"/>
</dbReference>
<evidence type="ECO:0000256" key="4">
    <source>
        <dbReference type="ARBA" id="ARBA00022692"/>
    </source>
</evidence>
<evidence type="ECO:0000256" key="6">
    <source>
        <dbReference type="ARBA" id="ARBA00022801"/>
    </source>
</evidence>
<feature type="domain" description="Peptidase M48" evidence="12">
    <location>
        <begin position="64"/>
        <end position="127"/>
    </location>
</feature>
<proteinExistence type="inferred from homology"/>
<evidence type="ECO:0000256" key="3">
    <source>
        <dbReference type="ARBA" id="ARBA00022670"/>
    </source>
</evidence>
<dbReference type="OrthoDB" id="271491at2"/>
<keyword evidence="4" id="KW-0812">Transmembrane</keyword>
<dbReference type="RefSeq" id="WP_140596263.1">
    <property type="nucleotide sequence ID" value="NZ_VFWZ01000008.1"/>
</dbReference>
<evidence type="ECO:0000256" key="8">
    <source>
        <dbReference type="ARBA" id="ARBA00022989"/>
    </source>
</evidence>
<evidence type="ECO:0000256" key="2">
    <source>
        <dbReference type="ARBA" id="ARBA00022475"/>
    </source>
</evidence>
<keyword evidence="8" id="KW-1133">Transmembrane helix</keyword>
<evidence type="ECO:0000256" key="9">
    <source>
        <dbReference type="ARBA" id="ARBA00023049"/>
    </source>
</evidence>
<keyword evidence="14" id="KW-1185">Reference proteome</keyword>
<gene>
    <name evidence="13" type="ORF">FHK87_20830</name>
</gene>
<dbReference type="GO" id="GO:0006508">
    <property type="term" value="P:proteolysis"/>
    <property type="evidence" value="ECO:0007669"/>
    <property type="project" value="UniProtKB-KW"/>
</dbReference>
<keyword evidence="7 11" id="KW-0862">Zinc</keyword>
<dbReference type="GO" id="GO:0046872">
    <property type="term" value="F:metal ion binding"/>
    <property type="evidence" value="ECO:0007669"/>
    <property type="project" value="UniProtKB-KW"/>
</dbReference>
<sequence length="404" mass="46754">MNTLAPFAYHNTLRDHFKQRKKTWEWFQSDTIKEKQITKFKSDLLKNTYRLDKTSHPEVYEIIREIQEILFIDADVTVYQEYNSTQLNAGISIVEKEAHIVLSGNLLKILSPEEVKAVLAHELSHYLFFKIEDGSFEVTQRIIIALANDYRSDDAYIQTARIYQLYLELYCDAGSLLVCKDYKTVISALVKMNTGLSEVNADSYILQAEEIIKKDPEASKNFSHPEAYIRSLALKYSRDKELSPAIEWNSLIKGALDLETLDIFQQKEVQKYTRDILKLIIAPDWMNTSTVQNLCKKYFSDFTRTAKGMSVDELADIIKKAKTSIHDYFSYVLLDFARVDADLEELALGYTLEIAEQLQLQEAYSKIVRKELKLTARAFKTLQEKILQELVKVNENGENGLYQE</sequence>
<comment type="similarity">
    <text evidence="11">Belongs to the peptidase M48 family.</text>
</comment>
<evidence type="ECO:0000256" key="10">
    <source>
        <dbReference type="ARBA" id="ARBA00023136"/>
    </source>
</evidence>
<evidence type="ECO:0000256" key="5">
    <source>
        <dbReference type="ARBA" id="ARBA00022723"/>
    </source>
</evidence>
<evidence type="ECO:0000259" key="12">
    <source>
        <dbReference type="Pfam" id="PF01435"/>
    </source>
</evidence>